<evidence type="ECO:0000313" key="1">
    <source>
        <dbReference type="EMBL" id="MXN46069.1"/>
    </source>
</evidence>
<dbReference type="OrthoDB" id="2656750at2"/>
<dbReference type="EMBL" id="WUMK01000004">
    <property type="protein sequence ID" value="MXN46069.1"/>
    <property type="molecule type" value="Genomic_DNA"/>
</dbReference>
<protein>
    <submittedName>
        <fullName evidence="1">Uncharacterized protein</fullName>
    </submittedName>
</protein>
<gene>
    <name evidence="1" type="ORF">GR138_12795</name>
</gene>
<sequence>MTAYMISYDLRKNRNYDPLIKQLRDWGCVRPLQSLWLGNLKGNAATIRDLLRTLMDSDDGLMVCEIKATSDWATFKIDNNDATGAWIRQNIGP</sequence>
<name>A0A6N8SAV6_9HYPH</name>
<evidence type="ECO:0000313" key="2">
    <source>
        <dbReference type="Proteomes" id="UP000435802"/>
    </source>
</evidence>
<comment type="caution">
    <text evidence="1">The sequence shown here is derived from an EMBL/GenBank/DDBJ whole genome shotgun (WGS) entry which is preliminary data.</text>
</comment>
<reference evidence="1 2" key="1">
    <citation type="submission" date="2019-12" db="EMBL/GenBank/DDBJ databases">
        <title>Shinella kummerowiae sp. nov., a symbiotic bacterium isolated from root nodules of the herbal legume Kummerowia stipulacea.</title>
        <authorList>
            <person name="Gao J."/>
        </authorList>
    </citation>
    <scope>NUCLEOTIDE SEQUENCE [LARGE SCALE GENOMIC DNA]</scope>
    <source>
        <strain evidence="1 2">CCBAU 25048</strain>
    </source>
</reference>
<keyword evidence="2" id="KW-1185">Reference proteome</keyword>
<accession>A0A6N8SAV6</accession>
<proteinExistence type="predicted"/>
<organism evidence="1 2">
    <name type="scientific">Shinella kummerowiae</name>
    <dbReference type="NCBI Taxonomy" id="417745"/>
    <lineage>
        <taxon>Bacteria</taxon>
        <taxon>Pseudomonadati</taxon>
        <taxon>Pseudomonadota</taxon>
        <taxon>Alphaproteobacteria</taxon>
        <taxon>Hyphomicrobiales</taxon>
        <taxon>Rhizobiaceae</taxon>
        <taxon>Shinella</taxon>
    </lineage>
</organism>
<dbReference type="Proteomes" id="UP000435802">
    <property type="component" value="Unassembled WGS sequence"/>
</dbReference>
<dbReference type="AlphaFoldDB" id="A0A6N8SAV6"/>
<dbReference type="RefSeq" id="WP_160859616.1">
    <property type="nucleotide sequence ID" value="NZ_WUMK01000004.1"/>
</dbReference>